<comment type="caution">
    <text evidence="2">The sequence shown here is derived from an EMBL/GenBank/DDBJ whole genome shotgun (WGS) entry which is preliminary data.</text>
</comment>
<evidence type="ECO:0000259" key="1">
    <source>
        <dbReference type="Pfam" id="PF02698"/>
    </source>
</evidence>
<dbReference type="GO" id="GO:0005886">
    <property type="term" value="C:plasma membrane"/>
    <property type="evidence" value="ECO:0007669"/>
    <property type="project" value="TreeGrafter"/>
</dbReference>
<dbReference type="Gene3D" id="3.40.50.620">
    <property type="entry name" value="HUPs"/>
    <property type="match status" value="1"/>
</dbReference>
<dbReference type="EMBL" id="QJVJ01000008">
    <property type="protein sequence ID" value="PYI52965.1"/>
    <property type="molecule type" value="Genomic_DNA"/>
</dbReference>
<protein>
    <submittedName>
        <fullName evidence="2">YdcF family protein</fullName>
    </submittedName>
</protein>
<proteinExistence type="predicted"/>
<reference evidence="2 3" key="1">
    <citation type="submission" date="2018-05" db="EMBL/GenBank/DDBJ databases">
        <title>Paenibacillus flagellatus sp. nov., isolated from selenium mineral soil.</title>
        <authorList>
            <person name="Dai X."/>
        </authorList>
    </citation>
    <scope>NUCLEOTIDE SEQUENCE [LARGE SCALE GENOMIC DNA]</scope>
    <source>
        <strain evidence="2 3">DXL2</strain>
    </source>
</reference>
<name>A0A2V5K178_9BACL</name>
<gene>
    <name evidence="2" type="ORF">DLM86_18370</name>
</gene>
<organism evidence="2 3">
    <name type="scientific">Paenibacillus flagellatus</name>
    <dbReference type="NCBI Taxonomy" id="2211139"/>
    <lineage>
        <taxon>Bacteria</taxon>
        <taxon>Bacillati</taxon>
        <taxon>Bacillota</taxon>
        <taxon>Bacilli</taxon>
        <taxon>Bacillales</taxon>
        <taxon>Paenibacillaceae</taxon>
        <taxon>Paenibacillus</taxon>
    </lineage>
</organism>
<dbReference type="InterPro" id="IPR003848">
    <property type="entry name" value="DUF218"/>
</dbReference>
<sequence>MNGRLTIPKQPDPPDLTLEQMERMTEIVFHPACEPAPCDAIFVLGGTHPGHWEKTIQAYRLGLADTVLVTGGVSPTAVRHPDWPDAGKPESRLIAEKLIEAGVPERAIAIEDRSRHSLENALYARDTFDFGRIASLLVVCKSHAAGRQIRTLMRHLPPGIRYVPYGFDAVYGDARVGRDNWMNTDTGRARVYGEYLRICRYGDRGHLERLEAKIDGLPEG</sequence>
<dbReference type="InterPro" id="IPR014729">
    <property type="entry name" value="Rossmann-like_a/b/a_fold"/>
</dbReference>
<accession>A0A2V5K178</accession>
<dbReference type="Pfam" id="PF02698">
    <property type="entry name" value="DUF218"/>
    <property type="match status" value="1"/>
</dbReference>
<dbReference type="AlphaFoldDB" id="A0A2V5K178"/>
<dbReference type="RefSeq" id="WP_110841514.1">
    <property type="nucleotide sequence ID" value="NZ_QJVJ01000008.1"/>
</dbReference>
<evidence type="ECO:0000313" key="2">
    <source>
        <dbReference type="EMBL" id="PYI52965.1"/>
    </source>
</evidence>
<dbReference type="PANTHER" id="PTHR30336:SF20">
    <property type="entry name" value="DUF218 DOMAIN-CONTAINING PROTEIN"/>
    <property type="match status" value="1"/>
</dbReference>
<evidence type="ECO:0000313" key="3">
    <source>
        <dbReference type="Proteomes" id="UP000247476"/>
    </source>
</evidence>
<dbReference type="OrthoDB" id="9782395at2"/>
<dbReference type="CDD" id="cd06259">
    <property type="entry name" value="YdcF-like"/>
    <property type="match status" value="1"/>
</dbReference>
<keyword evidence="3" id="KW-1185">Reference proteome</keyword>
<dbReference type="Proteomes" id="UP000247476">
    <property type="component" value="Unassembled WGS sequence"/>
</dbReference>
<feature type="domain" description="DUF218" evidence="1">
    <location>
        <begin position="39"/>
        <end position="167"/>
    </location>
</feature>
<dbReference type="PANTHER" id="PTHR30336">
    <property type="entry name" value="INNER MEMBRANE PROTEIN, PROBABLE PERMEASE"/>
    <property type="match status" value="1"/>
</dbReference>
<dbReference type="InterPro" id="IPR051599">
    <property type="entry name" value="Cell_Envelope_Assoc"/>
</dbReference>